<dbReference type="WBParaSite" id="ACOC_0001086001-mRNA-1">
    <property type="protein sequence ID" value="ACOC_0001086001-mRNA-1"/>
    <property type="gene ID" value="ACOC_0001086001"/>
</dbReference>
<reference evidence="1 2" key="2">
    <citation type="submission" date="2018-11" db="EMBL/GenBank/DDBJ databases">
        <authorList>
            <consortium name="Pathogen Informatics"/>
        </authorList>
    </citation>
    <scope>NUCLEOTIDE SEQUENCE [LARGE SCALE GENOMIC DNA]</scope>
    <source>
        <strain evidence="1 2">Costa Rica</strain>
    </source>
</reference>
<proteinExistence type="predicted"/>
<gene>
    <name evidence="1" type="ORF">ACOC_LOCUS10861</name>
</gene>
<protein>
    <submittedName>
        <fullName evidence="3">Endo/exonuclease/phosphatase domain-containing protein</fullName>
    </submittedName>
</protein>
<dbReference type="InterPro" id="IPR036691">
    <property type="entry name" value="Endo/exonu/phosph_ase_sf"/>
</dbReference>
<sequence>MENVSYYARTMPEHFTDADLHALLVAADRIKFHLIALQQTIEKARHKPTKQRDPCEPWRKGPVMKCRWRGLFLHPSIVHLVDSYVILSLRIAVLRLQLSYHKKITIINCYSPTHAADEYELNTFYNQLEEVIRNDKACHKFVVGDFNARIGKANDSE</sequence>
<dbReference type="OrthoDB" id="5854880at2759"/>
<evidence type="ECO:0000313" key="2">
    <source>
        <dbReference type="Proteomes" id="UP000267027"/>
    </source>
</evidence>
<dbReference type="AlphaFoldDB" id="A0A0R3PX85"/>
<organism evidence="3">
    <name type="scientific">Angiostrongylus costaricensis</name>
    <name type="common">Nematode worm</name>
    <dbReference type="NCBI Taxonomy" id="334426"/>
    <lineage>
        <taxon>Eukaryota</taxon>
        <taxon>Metazoa</taxon>
        <taxon>Ecdysozoa</taxon>
        <taxon>Nematoda</taxon>
        <taxon>Chromadorea</taxon>
        <taxon>Rhabditida</taxon>
        <taxon>Rhabditina</taxon>
        <taxon>Rhabditomorpha</taxon>
        <taxon>Strongyloidea</taxon>
        <taxon>Metastrongylidae</taxon>
        <taxon>Angiostrongylus</taxon>
    </lineage>
</organism>
<reference evidence="3" key="1">
    <citation type="submission" date="2017-02" db="UniProtKB">
        <authorList>
            <consortium name="WormBaseParasite"/>
        </authorList>
    </citation>
    <scope>IDENTIFICATION</scope>
</reference>
<dbReference type="SUPFAM" id="SSF56219">
    <property type="entry name" value="DNase I-like"/>
    <property type="match status" value="1"/>
</dbReference>
<dbReference type="EMBL" id="UYYA01004560">
    <property type="protein sequence ID" value="VDM62446.1"/>
    <property type="molecule type" value="Genomic_DNA"/>
</dbReference>
<accession>A0A0R3PX85</accession>
<dbReference type="Proteomes" id="UP000267027">
    <property type="component" value="Unassembled WGS sequence"/>
</dbReference>
<evidence type="ECO:0000313" key="1">
    <source>
        <dbReference type="EMBL" id="VDM62446.1"/>
    </source>
</evidence>
<evidence type="ECO:0000313" key="3">
    <source>
        <dbReference type="WBParaSite" id="ACOC_0001086001-mRNA-1"/>
    </source>
</evidence>
<dbReference type="Gene3D" id="3.60.10.10">
    <property type="entry name" value="Endonuclease/exonuclease/phosphatase"/>
    <property type="match status" value="1"/>
</dbReference>
<dbReference type="STRING" id="334426.A0A0R3PX85"/>
<keyword evidence="2" id="KW-1185">Reference proteome</keyword>
<name>A0A0R3PX85_ANGCS</name>